<evidence type="ECO:0000256" key="4">
    <source>
        <dbReference type="ARBA" id="ARBA00022723"/>
    </source>
</evidence>
<organism evidence="13 14">
    <name type="scientific">Plectus sambesii</name>
    <dbReference type="NCBI Taxonomy" id="2011161"/>
    <lineage>
        <taxon>Eukaryota</taxon>
        <taxon>Metazoa</taxon>
        <taxon>Ecdysozoa</taxon>
        <taxon>Nematoda</taxon>
        <taxon>Chromadorea</taxon>
        <taxon>Plectida</taxon>
        <taxon>Plectina</taxon>
        <taxon>Plectoidea</taxon>
        <taxon>Plectidae</taxon>
        <taxon>Plectus</taxon>
    </lineage>
</organism>
<keyword evidence="4" id="KW-0479">Metal-binding</keyword>
<protein>
    <submittedName>
        <fullName evidence="14">Aminopeptidase</fullName>
    </submittedName>
</protein>
<keyword evidence="5" id="KW-0378">Hydrolase</keyword>
<sequence length="793" mass="89327">MTSLLLLAVLLTAQLIHGQQQTTSTSTTTTTTTTTTQPGFQSSQQGFQSSEQGFQFTSQPDFQSTFNDGQFEQTTDGFRTDNGPINQVTINPGPAEIAQADVHGIVVENYNLRVQLPVGAEDGSEFPIFLASLTMTIRVVSETRTLVFNALHLNFSSNTVVMTEQNGGPINISNVISAPETETIALQTEQSLRSGQRYTIRFLRFSGPVDVGGEAGLFGSYVQDTPGGDQLFAMATQFQTNFARHVFPCLDTPKTKATFTLTIVHPLGTTATSNMEVSQTRSLDPNWNEATFATTPQLPTYLVAFAVLPDVYEVVEQVSPATGIVVRIRFNPREIYDPERLLEYALFALDALNTKFNVQLPLRKLDLVIIPNYSGAMENFGMMIFSQEFMKEQSEAMKLYIIAHEIVHHWVGDMATIGTWAELCVQEDLTDWYAYKVVDMWTGSRTEQSQGVNNNTEWFQFQLTNYLEVQTVETLLTPGESLLMLDNPELDTVRTRCYLKGVVLYKGLESLIGADIFEEKIRNFLEQFKFRSYRLTDFLKVFADDYVDGRTSVAQVFDFWYKNGGYPLLLAQRDYDRNEIRLTQANMGKVAQMGTSTWRTMPLWPLLITVRTPQGDTPSPVQVMVSAGLSIGPVPADRQQYVLINSDFAGFYRVNYDRTNWDLIQKAMQVNPDQFSPLTRAQLINDFCFFNAQGQVQNGEPLRQAFVKMVYNQPAKYDLCHWYMQSCSASPAVIASQPRDEARSLITDLMKQFNNLFTVYGNRSDYACQTQVVQTGNRICQLFFGGECYPNFS</sequence>
<comment type="cofactor">
    <cofactor evidence="1">
        <name>Zn(2+)</name>
        <dbReference type="ChEBI" id="CHEBI:29105"/>
    </cofactor>
</comment>
<dbReference type="SUPFAM" id="SSF63737">
    <property type="entry name" value="Leukotriene A4 hydrolase N-terminal domain"/>
    <property type="match status" value="1"/>
</dbReference>
<dbReference type="Gene3D" id="2.60.40.1730">
    <property type="entry name" value="tricorn interacting facor f3 domain"/>
    <property type="match status" value="1"/>
</dbReference>
<evidence type="ECO:0000313" key="13">
    <source>
        <dbReference type="Proteomes" id="UP000887566"/>
    </source>
</evidence>
<feature type="region of interest" description="Disordered" evidence="8">
    <location>
        <begin position="20"/>
        <end position="52"/>
    </location>
</feature>
<keyword evidence="6" id="KW-0862">Zinc</keyword>
<dbReference type="InterPro" id="IPR014782">
    <property type="entry name" value="Peptidase_M1_dom"/>
</dbReference>
<evidence type="ECO:0000256" key="1">
    <source>
        <dbReference type="ARBA" id="ARBA00001947"/>
    </source>
</evidence>
<feature type="domain" description="Aminopeptidase N-like N-terminal" evidence="12">
    <location>
        <begin position="108"/>
        <end position="302"/>
    </location>
</feature>
<dbReference type="GO" id="GO:0005615">
    <property type="term" value="C:extracellular space"/>
    <property type="evidence" value="ECO:0007669"/>
    <property type="project" value="TreeGrafter"/>
</dbReference>
<evidence type="ECO:0000259" key="11">
    <source>
        <dbReference type="Pfam" id="PF11838"/>
    </source>
</evidence>
<dbReference type="PRINTS" id="PR00756">
    <property type="entry name" value="ALADIPTASE"/>
</dbReference>
<evidence type="ECO:0000256" key="3">
    <source>
        <dbReference type="ARBA" id="ARBA00022670"/>
    </source>
</evidence>
<feature type="domain" description="Peptidase M1 membrane alanine aminopeptidase" evidence="10">
    <location>
        <begin position="347"/>
        <end position="560"/>
    </location>
</feature>
<dbReference type="InterPro" id="IPR045357">
    <property type="entry name" value="Aminopeptidase_N-like_N"/>
</dbReference>
<evidence type="ECO:0000259" key="12">
    <source>
        <dbReference type="Pfam" id="PF17900"/>
    </source>
</evidence>
<dbReference type="PANTHER" id="PTHR11533:SF257">
    <property type="entry name" value="PEPTIDASE_M1 DOMAIN-CONTAINING PROTEIN"/>
    <property type="match status" value="1"/>
</dbReference>
<dbReference type="GO" id="GO:0006508">
    <property type="term" value="P:proteolysis"/>
    <property type="evidence" value="ECO:0007669"/>
    <property type="project" value="UniProtKB-KW"/>
</dbReference>
<feature type="chain" id="PRO_5036778864" evidence="9">
    <location>
        <begin position="19"/>
        <end position="793"/>
    </location>
</feature>
<evidence type="ECO:0000259" key="10">
    <source>
        <dbReference type="Pfam" id="PF01433"/>
    </source>
</evidence>
<keyword evidence="7" id="KW-0482">Metalloprotease</keyword>
<keyword evidence="9" id="KW-0732">Signal</keyword>
<dbReference type="GO" id="GO:0005737">
    <property type="term" value="C:cytoplasm"/>
    <property type="evidence" value="ECO:0007669"/>
    <property type="project" value="TreeGrafter"/>
</dbReference>
<dbReference type="InterPro" id="IPR027268">
    <property type="entry name" value="Peptidase_M4/M1_CTD_sf"/>
</dbReference>
<dbReference type="PANTHER" id="PTHR11533">
    <property type="entry name" value="PROTEASE M1 ZINC METALLOPROTEASE"/>
    <property type="match status" value="1"/>
</dbReference>
<dbReference type="InterPro" id="IPR050344">
    <property type="entry name" value="Peptidase_M1_aminopeptidases"/>
</dbReference>
<evidence type="ECO:0000256" key="6">
    <source>
        <dbReference type="ARBA" id="ARBA00022833"/>
    </source>
</evidence>
<dbReference type="GO" id="GO:0043171">
    <property type="term" value="P:peptide catabolic process"/>
    <property type="evidence" value="ECO:0007669"/>
    <property type="project" value="TreeGrafter"/>
</dbReference>
<feature type="region of interest" description="Disordered" evidence="8">
    <location>
        <begin position="65"/>
        <end position="84"/>
    </location>
</feature>
<dbReference type="InterPro" id="IPR001930">
    <property type="entry name" value="Peptidase_M1"/>
</dbReference>
<dbReference type="SUPFAM" id="SSF55486">
    <property type="entry name" value="Metalloproteases ('zincins'), catalytic domain"/>
    <property type="match status" value="1"/>
</dbReference>
<evidence type="ECO:0000256" key="9">
    <source>
        <dbReference type="SAM" id="SignalP"/>
    </source>
</evidence>
<dbReference type="Pfam" id="PF17900">
    <property type="entry name" value="Peptidase_M1_N"/>
    <property type="match status" value="1"/>
</dbReference>
<accession>A0A914WYI9</accession>
<dbReference type="Gene3D" id="1.25.50.20">
    <property type="match status" value="1"/>
</dbReference>
<evidence type="ECO:0000256" key="7">
    <source>
        <dbReference type="ARBA" id="ARBA00023049"/>
    </source>
</evidence>
<proteinExistence type="inferred from homology"/>
<feature type="signal peptide" evidence="9">
    <location>
        <begin position="1"/>
        <end position="18"/>
    </location>
</feature>
<dbReference type="GO" id="GO:0042277">
    <property type="term" value="F:peptide binding"/>
    <property type="evidence" value="ECO:0007669"/>
    <property type="project" value="TreeGrafter"/>
</dbReference>
<evidence type="ECO:0000256" key="8">
    <source>
        <dbReference type="SAM" id="MobiDB-lite"/>
    </source>
</evidence>
<comment type="similarity">
    <text evidence="2">Belongs to the peptidase M1 family.</text>
</comment>
<feature type="domain" description="ERAP1-like C-terminal" evidence="11">
    <location>
        <begin position="641"/>
        <end position="694"/>
    </location>
</feature>
<dbReference type="Pfam" id="PF11838">
    <property type="entry name" value="ERAP1_C"/>
    <property type="match status" value="1"/>
</dbReference>
<dbReference type="InterPro" id="IPR042097">
    <property type="entry name" value="Aminopeptidase_N-like_N_sf"/>
</dbReference>
<name>A0A914WYI9_9BILA</name>
<evidence type="ECO:0000256" key="2">
    <source>
        <dbReference type="ARBA" id="ARBA00010136"/>
    </source>
</evidence>
<dbReference type="AlphaFoldDB" id="A0A914WYI9"/>
<reference evidence="14" key="1">
    <citation type="submission" date="2022-11" db="UniProtKB">
        <authorList>
            <consortium name="WormBaseParasite"/>
        </authorList>
    </citation>
    <scope>IDENTIFICATION</scope>
</reference>
<dbReference type="GO" id="GO:0016020">
    <property type="term" value="C:membrane"/>
    <property type="evidence" value="ECO:0007669"/>
    <property type="project" value="TreeGrafter"/>
</dbReference>
<keyword evidence="13" id="KW-1185">Reference proteome</keyword>
<dbReference type="InterPro" id="IPR024571">
    <property type="entry name" value="ERAP1-like_C_dom"/>
</dbReference>
<evidence type="ECO:0000256" key="5">
    <source>
        <dbReference type="ARBA" id="ARBA00022801"/>
    </source>
</evidence>
<dbReference type="GO" id="GO:0070006">
    <property type="term" value="F:metalloaminopeptidase activity"/>
    <property type="evidence" value="ECO:0007669"/>
    <property type="project" value="TreeGrafter"/>
</dbReference>
<dbReference type="Gene3D" id="2.60.40.1910">
    <property type="match status" value="1"/>
</dbReference>
<dbReference type="GO" id="GO:0008270">
    <property type="term" value="F:zinc ion binding"/>
    <property type="evidence" value="ECO:0007669"/>
    <property type="project" value="InterPro"/>
</dbReference>
<dbReference type="Pfam" id="PF01433">
    <property type="entry name" value="Peptidase_M1"/>
    <property type="match status" value="1"/>
</dbReference>
<evidence type="ECO:0000313" key="14">
    <source>
        <dbReference type="WBParaSite" id="PSAMB.scaffold559size47208.g7044.t1"/>
    </source>
</evidence>
<keyword evidence="3" id="KW-0645">Protease</keyword>
<dbReference type="Proteomes" id="UP000887566">
    <property type="component" value="Unplaced"/>
</dbReference>
<dbReference type="WBParaSite" id="PSAMB.scaffold559size47208.g7044.t1">
    <property type="protein sequence ID" value="PSAMB.scaffold559size47208.g7044.t1"/>
    <property type="gene ID" value="PSAMB.scaffold559size47208.g7044"/>
</dbReference>
<dbReference type="Gene3D" id="1.10.390.10">
    <property type="entry name" value="Neutral Protease Domain 2"/>
    <property type="match status" value="1"/>
</dbReference>